<protein>
    <submittedName>
        <fullName evidence="2">Uncharacterized protein</fullName>
    </submittedName>
</protein>
<name>A0A521E9I3_9RHOB</name>
<sequence length="99" mass="10890">MILVLIFLSLSLIGTVVAAMQPVYSDWLLLTGPVAIAAALILIRHLLWRGSHQESGELIIVDGSNVMYWQNNSPGWAPLLNIFPGLKAGDFRFGPLPHR</sequence>
<gene>
    <name evidence="2" type="ORF">SAMN06265173_11518</name>
</gene>
<proteinExistence type="predicted"/>
<evidence type="ECO:0000313" key="3">
    <source>
        <dbReference type="Proteomes" id="UP000316030"/>
    </source>
</evidence>
<keyword evidence="1" id="KW-1133">Transmembrane helix</keyword>
<keyword evidence="1" id="KW-0472">Membrane</keyword>
<accession>A0A521E9I3</accession>
<reference evidence="2 3" key="1">
    <citation type="submission" date="2017-05" db="EMBL/GenBank/DDBJ databases">
        <authorList>
            <person name="Varghese N."/>
            <person name="Submissions S."/>
        </authorList>
    </citation>
    <scope>NUCLEOTIDE SEQUENCE [LARGE SCALE GENOMIC DNA]</scope>
    <source>
        <strain evidence="2 3">DSM 29506</strain>
    </source>
</reference>
<evidence type="ECO:0000256" key="1">
    <source>
        <dbReference type="SAM" id="Phobius"/>
    </source>
</evidence>
<dbReference type="Proteomes" id="UP000316030">
    <property type="component" value="Unassembled WGS sequence"/>
</dbReference>
<keyword evidence="1" id="KW-0812">Transmembrane</keyword>
<dbReference type="AlphaFoldDB" id="A0A521E9I3"/>
<dbReference type="EMBL" id="FXTO01000015">
    <property type="protein sequence ID" value="SMO80422.1"/>
    <property type="molecule type" value="Genomic_DNA"/>
</dbReference>
<evidence type="ECO:0000313" key="2">
    <source>
        <dbReference type="EMBL" id="SMO80422.1"/>
    </source>
</evidence>
<feature type="transmembrane region" description="Helical" evidence="1">
    <location>
        <begin position="28"/>
        <end position="47"/>
    </location>
</feature>
<keyword evidence="3" id="KW-1185">Reference proteome</keyword>
<organism evidence="2 3">
    <name type="scientific">Thalassovita litoralis</name>
    <dbReference type="NCBI Taxonomy" id="1010611"/>
    <lineage>
        <taxon>Bacteria</taxon>
        <taxon>Pseudomonadati</taxon>
        <taxon>Pseudomonadota</taxon>
        <taxon>Alphaproteobacteria</taxon>
        <taxon>Rhodobacterales</taxon>
        <taxon>Roseobacteraceae</taxon>
        <taxon>Thalassovita</taxon>
    </lineage>
</organism>